<protein>
    <recommendedName>
        <fullName evidence="2">AB hydrolase-1 domain-containing protein</fullName>
    </recommendedName>
</protein>
<feature type="domain" description="AB hydrolase-1" evidence="2">
    <location>
        <begin position="69"/>
        <end position="328"/>
    </location>
</feature>
<dbReference type="Gene3D" id="3.40.50.1820">
    <property type="entry name" value="alpha/beta hydrolase"/>
    <property type="match status" value="1"/>
</dbReference>
<evidence type="ECO:0000256" key="1">
    <source>
        <dbReference type="SAM" id="MobiDB-lite"/>
    </source>
</evidence>
<name>A0AAE8N838_9PEZI</name>
<evidence type="ECO:0000259" key="2">
    <source>
        <dbReference type="Pfam" id="PF00561"/>
    </source>
</evidence>
<feature type="region of interest" description="Disordered" evidence="1">
    <location>
        <begin position="1"/>
        <end position="49"/>
    </location>
</feature>
<organism evidence="3 4">
    <name type="scientific">Cephalotrichum gorgonifer</name>
    <dbReference type="NCBI Taxonomy" id="2041049"/>
    <lineage>
        <taxon>Eukaryota</taxon>
        <taxon>Fungi</taxon>
        <taxon>Dikarya</taxon>
        <taxon>Ascomycota</taxon>
        <taxon>Pezizomycotina</taxon>
        <taxon>Sordariomycetes</taxon>
        <taxon>Hypocreomycetidae</taxon>
        <taxon>Microascales</taxon>
        <taxon>Microascaceae</taxon>
        <taxon>Cephalotrichum</taxon>
    </lineage>
</organism>
<gene>
    <name evidence="3" type="ORF">DNG_09707</name>
</gene>
<dbReference type="Pfam" id="PF00561">
    <property type="entry name" value="Abhydrolase_1"/>
    <property type="match status" value="1"/>
</dbReference>
<evidence type="ECO:0000313" key="3">
    <source>
        <dbReference type="EMBL" id="SPO07013.1"/>
    </source>
</evidence>
<keyword evidence="4" id="KW-1185">Reference proteome</keyword>
<proteinExistence type="predicted"/>
<dbReference type="EMBL" id="ONZQ02000018">
    <property type="protein sequence ID" value="SPO07013.1"/>
    <property type="molecule type" value="Genomic_DNA"/>
</dbReference>
<feature type="compositionally biased region" description="Low complexity" evidence="1">
    <location>
        <begin position="27"/>
        <end position="37"/>
    </location>
</feature>
<dbReference type="InterPro" id="IPR029058">
    <property type="entry name" value="AB_hydrolase_fold"/>
</dbReference>
<dbReference type="InterPro" id="IPR000073">
    <property type="entry name" value="AB_hydrolase_1"/>
</dbReference>
<sequence>MGTISELGQYIRQTFGPAPSREKPADDPAAPAAEPTPSRYPLGTKSSDTFTLPDGRKLGYAQYGSPTGKPVLYMHGHPGSRIEAAGFHHLGLELGARIISVDRPGMGWSSPHPTRTILDFPKDLEHLTNYLGLEEYRVLGISGGGPYALACARAMPADKLKCVSIAVGLGPPDIGMKGANLINRVGFGWGYRYVTPTLARWFWSREPQGRTDISDEERVQLMLERGFRGNPSQKDLDFLKDEEYLRVASRSAREAFSQGFEGVALDGKLSALDFGFRVEDIRKDLPVQLWYGKQDTFVPPNHGVQIAARLGGRATLRLEDETHASLYTNCRAKILEELLRV</sequence>
<comment type="caution">
    <text evidence="3">The sequence shown here is derived from an EMBL/GenBank/DDBJ whole genome shotgun (WGS) entry which is preliminary data.</text>
</comment>
<accession>A0AAE8N838</accession>
<dbReference type="Proteomes" id="UP001187682">
    <property type="component" value="Unassembled WGS sequence"/>
</dbReference>
<dbReference type="PANTHER" id="PTHR45763:SF46">
    <property type="entry name" value="AB HYDROLASE-1 DOMAIN-CONTAINING PROTEIN"/>
    <property type="match status" value="1"/>
</dbReference>
<dbReference type="SUPFAM" id="SSF53474">
    <property type="entry name" value="alpha/beta-Hydrolases"/>
    <property type="match status" value="1"/>
</dbReference>
<evidence type="ECO:0000313" key="4">
    <source>
        <dbReference type="Proteomes" id="UP001187682"/>
    </source>
</evidence>
<dbReference type="AlphaFoldDB" id="A0AAE8N838"/>
<reference evidence="3" key="1">
    <citation type="submission" date="2018-03" db="EMBL/GenBank/DDBJ databases">
        <authorList>
            <person name="Guldener U."/>
        </authorList>
    </citation>
    <scope>NUCLEOTIDE SEQUENCE</scope>
</reference>
<dbReference type="PANTHER" id="PTHR45763">
    <property type="entry name" value="HYDROLASE, ALPHA/BETA FOLD FAMILY PROTEIN, EXPRESSED-RELATED"/>
    <property type="match status" value="1"/>
</dbReference>